<protein>
    <recommendedName>
        <fullName evidence="8">Mind bomb SH3 repeat domain-containing protein</fullName>
    </recommendedName>
</protein>
<evidence type="ECO:0000259" key="8">
    <source>
        <dbReference type="Pfam" id="PF18346"/>
    </source>
</evidence>
<keyword evidence="6" id="KW-0833">Ubl conjugation pathway</keyword>
<dbReference type="GO" id="GO:0009788">
    <property type="term" value="P:negative regulation of abscisic acid-activated signaling pathway"/>
    <property type="evidence" value="ECO:0007669"/>
    <property type="project" value="TreeGrafter"/>
</dbReference>
<dbReference type="GO" id="GO:0005769">
    <property type="term" value="C:early endosome"/>
    <property type="evidence" value="ECO:0007669"/>
    <property type="project" value="TreeGrafter"/>
</dbReference>
<evidence type="ECO:0000256" key="3">
    <source>
        <dbReference type="ARBA" id="ARBA00022723"/>
    </source>
</evidence>
<dbReference type="PANTHER" id="PTHR46960">
    <property type="entry name" value="E3 UBIQUITIN-PROTEIN LIGASE KEG"/>
    <property type="match status" value="1"/>
</dbReference>
<dbReference type="EMBL" id="JAYKXN010000001">
    <property type="protein sequence ID" value="KAK7317835.1"/>
    <property type="molecule type" value="Genomic_DNA"/>
</dbReference>
<dbReference type="GO" id="GO:0006952">
    <property type="term" value="P:defense response"/>
    <property type="evidence" value="ECO:0007669"/>
    <property type="project" value="InterPro"/>
</dbReference>
<keyword evidence="7" id="KW-0862">Zinc</keyword>
<evidence type="ECO:0000256" key="7">
    <source>
        <dbReference type="ARBA" id="ARBA00022833"/>
    </source>
</evidence>
<name>A0AAN9KHQ8_CLITE</name>
<evidence type="ECO:0000313" key="9">
    <source>
        <dbReference type="EMBL" id="KAK7317835.1"/>
    </source>
</evidence>
<evidence type="ECO:0000256" key="2">
    <source>
        <dbReference type="ARBA" id="ARBA00022679"/>
    </source>
</evidence>
<dbReference type="InterPro" id="IPR040847">
    <property type="entry name" value="SH3_15"/>
</dbReference>
<dbReference type="PANTHER" id="PTHR46960:SF1">
    <property type="entry name" value="E3 UBIQUITIN-PROTEIN LIGASE KEG"/>
    <property type="match status" value="1"/>
</dbReference>
<dbReference type="GO" id="GO:0045324">
    <property type="term" value="P:late endosome to vacuole transport"/>
    <property type="evidence" value="ECO:0007669"/>
    <property type="project" value="TreeGrafter"/>
</dbReference>
<organism evidence="9 10">
    <name type="scientific">Clitoria ternatea</name>
    <name type="common">Butterfly pea</name>
    <dbReference type="NCBI Taxonomy" id="43366"/>
    <lineage>
        <taxon>Eukaryota</taxon>
        <taxon>Viridiplantae</taxon>
        <taxon>Streptophyta</taxon>
        <taxon>Embryophyta</taxon>
        <taxon>Tracheophyta</taxon>
        <taxon>Spermatophyta</taxon>
        <taxon>Magnoliopsida</taxon>
        <taxon>eudicotyledons</taxon>
        <taxon>Gunneridae</taxon>
        <taxon>Pentapetalae</taxon>
        <taxon>rosids</taxon>
        <taxon>fabids</taxon>
        <taxon>Fabales</taxon>
        <taxon>Fabaceae</taxon>
        <taxon>Papilionoideae</taxon>
        <taxon>50 kb inversion clade</taxon>
        <taxon>NPAAA clade</taxon>
        <taxon>indigoferoid/millettioid clade</taxon>
        <taxon>Phaseoleae</taxon>
        <taxon>Clitoria</taxon>
    </lineage>
</organism>
<comment type="caution">
    <text evidence="9">The sequence shown here is derived from an EMBL/GenBank/DDBJ whole genome shotgun (WGS) entry which is preliminary data.</text>
</comment>
<reference evidence="9 10" key="1">
    <citation type="submission" date="2024-01" db="EMBL/GenBank/DDBJ databases">
        <title>The genomes of 5 underutilized Papilionoideae crops provide insights into root nodulation and disease resistance.</title>
        <authorList>
            <person name="Yuan L."/>
        </authorList>
    </citation>
    <scope>NUCLEOTIDE SEQUENCE [LARGE SCALE GENOMIC DNA]</scope>
    <source>
        <strain evidence="9">LY-2023</strain>
        <tissue evidence="9">Leaf</tissue>
    </source>
</reference>
<dbReference type="GO" id="GO:0005802">
    <property type="term" value="C:trans-Golgi network"/>
    <property type="evidence" value="ECO:0007669"/>
    <property type="project" value="TreeGrafter"/>
</dbReference>
<dbReference type="GO" id="GO:0004842">
    <property type="term" value="F:ubiquitin-protein transferase activity"/>
    <property type="evidence" value="ECO:0007669"/>
    <property type="project" value="InterPro"/>
</dbReference>
<dbReference type="GO" id="GO:0016567">
    <property type="term" value="P:protein ubiquitination"/>
    <property type="evidence" value="ECO:0007669"/>
    <property type="project" value="InterPro"/>
</dbReference>
<keyword evidence="10" id="KW-1185">Reference proteome</keyword>
<keyword evidence="3" id="KW-0479">Metal-binding</keyword>
<keyword evidence="4" id="KW-0677">Repeat</keyword>
<evidence type="ECO:0000256" key="5">
    <source>
        <dbReference type="ARBA" id="ARBA00022771"/>
    </source>
</evidence>
<dbReference type="InterPro" id="IPR044584">
    <property type="entry name" value="KEG"/>
</dbReference>
<keyword evidence="5" id="KW-0863">Zinc-finger</keyword>
<feature type="domain" description="Mind bomb SH3 repeat" evidence="8">
    <location>
        <begin position="78"/>
        <end position="154"/>
    </location>
</feature>
<comment type="pathway">
    <text evidence="1">Protein modification; protein ubiquitination.</text>
</comment>
<keyword evidence="2" id="KW-0808">Transferase</keyword>
<evidence type="ECO:0000256" key="1">
    <source>
        <dbReference type="ARBA" id="ARBA00004906"/>
    </source>
</evidence>
<dbReference type="Proteomes" id="UP001359559">
    <property type="component" value="Unassembled WGS sequence"/>
</dbReference>
<evidence type="ECO:0000256" key="4">
    <source>
        <dbReference type="ARBA" id="ARBA00022737"/>
    </source>
</evidence>
<evidence type="ECO:0000313" key="10">
    <source>
        <dbReference type="Proteomes" id="UP001359559"/>
    </source>
</evidence>
<sequence length="284" mass="32654">MQQKKYSIDEKTTTLLCESCLKKIYDQDSDEVQDNLKSWVGTADARNLDGRRDEVPKDSQSMSLRENELENVCNVQAVKIEELNQLNPIHYEKVPSFKVGQYVRFQMGLVKPRWAWRGANPESQGVITSIHADGDVRIAFFGLPGLWRGDPSDLEIEKMFEVGEWVRLKDNTNHWKSIGPGSVGVVQGIGYESNEVDKSTFVGFYGEQEKWVGPTSHLERFGMANSLLDRKLKLSNLLSNQDLDSQGTLMLVLVLYKQSMLMENLEYIPQQDPKHRCWTHQKWR</sequence>
<dbReference type="Pfam" id="PF18346">
    <property type="entry name" value="SH3_15"/>
    <property type="match status" value="1"/>
</dbReference>
<evidence type="ECO:0000256" key="6">
    <source>
        <dbReference type="ARBA" id="ARBA00022786"/>
    </source>
</evidence>
<proteinExistence type="predicted"/>
<gene>
    <name evidence="9" type="ORF">RJT34_02403</name>
</gene>
<dbReference type="GO" id="GO:0009738">
    <property type="term" value="P:abscisic acid-activated signaling pathway"/>
    <property type="evidence" value="ECO:0007669"/>
    <property type="project" value="InterPro"/>
</dbReference>
<dbReference type="AlphaFoldDB" id="A0AAN9KHQ8"/>
<accession>A0AAN9KHQ8</accession>
<dbReference type="GO" id="GO:0008270">
    <property type="term" value="F:zinc ion binding"/>
    <property type="evidence" value="ECO:0007669"/>
    <property type="project" value="UniProtKB-KW"/>
</dbReference>